<reference evidence="1 3" key="1">
    <citation type="journal article" date="2017" name="Nature">
        <title>The sunflower genome provides insights into oil metabolism, flowering and Asterid evolution.</title>
        <authorList>
            <person name="Badouin H."/>
            <person name="Gouzy J."/>
            <person name="Grassa C.J."/>
            <person name="Murat F."/>
            <person name="Staton S.E."/>
            <person name="Cottret L."/>
            <person name="Lelandais-Briere C."/>
            <person name="Owens G.L."/>
            <person name="Carrere S."/>
            <person name="Mayjonade B."/>
            <person name="Legrand L."/>
            <person name="Gill N."/>
            <person name="Kane N.C."/>
            <person name="Bowers J.E."/>
            <person name="Hubner S."/>
            <person name="Bellec A."/>
            <person name="Berard A."/>
            <person name="Berges H."/>
            <person name="Blanchet N."/>
            <person name="Boniface M.C."/>
            <person name="Brunel D."/>
            <person name="Catrice O."/>
            <person name="Chaidir N."/>
            <person name="Claudel C."/>
            <person name="Donnadieu C."/>
            <person name="Faraut T."/>
            <person name="Fievet G."/>
            <person name="Helmstetter N."/>
            <person name="King M."/>
            <person name="Knapp S.J."/>
            <person name="Lai Z."/>
            <person name="Le Paslier M.C."/>
            <person name="Lippi Y."/>
            <person name="Lorenzon L."/>
            <person name="Mandel J.R."/>
            <person name="Marage G."/>
            <person name="Marchand G."/>
            <person name="Marquand E."/>
            <person name="Bret-Mestries E."/>
            <person name="Morien E."/>
            <person name="Nambeesan S."/>
            <person name="Nguyen T."/>
            <person name="Pegot-Espagnet P."/>
            <person name="Pouilly N."/>
            <person name="Raftis F."/>
            <person name="Sallet E."/>
            <person name="Schiex T."/>
            <person name="Thomas J."/>
            <person name="Vandecasteele C."/>
            <person name="Vares D."/>
            <person name="Vear F."/>
            <person name="Vautrin S."/>
            <person name="Crespi M."/>
            <person name="Mangin B."/>
            <person name="Burke J.M."/>
            <person name="Salse J."/>
            <person name="Munos S."/>
            <person name="Vincourt P."/>
            <person name="Rieseberg L.H."/>
            <person name="Langlade N.B."/>
        </authorList>
    </citation>
    <scope>NUCLEOTIDE SEQUENCE [LARGE SCALE GENOMIC DNA]</scope>
    <source>
        <strain evidence="3">cv. SF193</strain>
        <tissue evidence="1">Leaves</tissue>
    </source>
</reference>
<keyword evidence="3" id="KW-1185">Reference proteome</keyword>
<proteinExistence type="predicted"/>
<protein>
    <submittedName>
        <fullName evidence="2">Uncharacterized protein</fullName>
    </submittedName>
</protein>
<evidence type="ECO:0000313" key="3">
    <source>
        <dbReference type="Proteomes" id="UP000215914"/>
    </source>
</evidence>
<gene>
    <name evidence="2" type="ORF">HannXRQ_Chr07g0191151</name>
    <name evidence="1" type="ORF">HanXRQr2_Chr07g0283081</name>
</gene>
<dbReference type="Gramene" id="mRNA:HanXRQr2_Chr07g0283081">
    <property type="protein sequence ID" value="CDS:HanXRQr2_Chr07g0283081.1"/>
    <property type="gene ID" value="HanXRQr2_Chr07g0283081"/>
</dbReference>
<dbReference type="Proteomes" id="UP000215914">
    <property type="component" value="Chromosome 7"/>
</dbReference>
<reference evidence="1" key="3">
    <citation type="submission" date="2020-06" db="EMBL/GenBank/DDBJ databases">
        <title>Helianthus annuus Genome sequencing and assembly Release 2.</title>
        <authorList>
            <person name="Gouzy J."/>
            <person name="Langlade N."/>
            <person name="Munos S."/>
        </authorList>
    </citation>
    <scope>NUCLEOTIDE SEQUENCE</scope>
    <source>
        <tissue evidence="1">Leaves</tissue>
    </source>
</reference>
<dbReference type="InParanoid" id="A0A251UA96"/>
<reference evidence="2" key="2">
    <citation type="submission" date="2017-02" db="EMBL/GenBank/DDBJ databases">
        <title>Sunflower complete genome.</title>
        <authorList>
            <person name="Langlade N."/>
            <person name="Munos S."/>
        </authorList>
    </citation>
    <scope>NUCLEOTIDE SEQUENCE [LARGE SCALE GENOMIC DNA]</scope>
    <source>
        <tissue evidence="2">Leaves</tissue>
    </source>
</reference>
<organism evidence="2 3">
    <name type="scientific">Helianthus annuus</name>
    <name type="common">Common sunflower</name>
    <dbReference type="NCBI Taxonomy" id="4232"/>
    <lineage>
        <taxon>Eukaryota</taxon>
        <taxon>Viridiplantae</taxon>
        <taxon>Streptophyta</taxon>
        <taxon>Embryophyta</taxon>
        <taxon>Tracheophyta</taxon>
        <taxon>Spermatophyta</taxon>
        <taxon>Magnoliopsida</taxon>
        <taxon>eudicotyledons</taxon>
        <taxon>Gunneridae</taxon>
        <taxon>Pentapetalae</taxon>
        <taxon>asterids</taxon>
        <taxon>campanulids</taxon>
        <taxon>Asterales</taxon>
        <taxon>Asteraceae</taxon>
        <taxon>Asteroideae</taxon>
        <taxon>Heliantheae alliance</taxon>
        <taxon>Heliantheae</taxon>
        <taxon>Helianthus</taxon>
    </lineage>
</organism>
<evidence type="ECO:0000313" key="1">
    <source>
        <dbReference type="EMBL" id="KAF5797646.1"/>
    </source>
</evidence>
<name>A0A251UA96_HELAN</name>
<evidence type="ECO:0000313" key="2">
    <source>
        <dbReference type="EMBL" id="OTG20265.1"/>
    </source>
</evidence>
<dbReference type="EMBL" id="MNCJ02000322">
    <property type="protein sequence ID" value="KAF5797646.1"/>
    <property type="molecule type" value="Genomic_DNA"/>
</dbReference>
<dbReference type="AlphaFoldDB" id="A0A251UA96"/>
<sequence length="63" mass="6993">MFQTTVAFTGDPLVLFSSTPSTSPEFEHLTGDIVGAVRDLSWFRGEGVNHLRESRSLRLNRVG</sequence>
<dbReference type="EMBL" id="CM007896">
    <property type="protein sequence ID" value="OTG20265.1"/>
    <property type="molecule type" value="Genomic_DNA"/>
</dbReference>
<accession>A0A251UA96</accession>